<dbReference type="PANTHER" id="PTHR43649">
    <property type="entry name" value="ARABINOSE-BINDING PROTEIN-RELATED"/>
    <property type="match status" value="1"/>
</dbReference>
<dbReference type="SUPFAM" id="SSF53850">
    <property type="entry name" value="Periplasmic binding protein-like II"/>
    <property type="match status" value="1"/>
</dbReference>
<protein>
    <submittedName>
        <fullName evidence="5">Carbohydrate ABC transporter substrate-binding protein</fullName>
    </submittedName>
</protein>
<gene>
    <name evidence="5" type="ORF">FE784_07015</name>
</gene>
<comment type="similarity">
    <text evidence="2">Belongs to the bacterial solute-binding protein 1 family.</text>
</comment>
<evidence type="ECO:0000313" key="6">
    <source>
        <dbReference type="Proteomes" id="UP000307943"/>
    </source>
</evidence>
<evidence type="ECO:0000256" key="3">
    <source>
        <dbReference type="ARBA" id="ARBA00022448"/>
    </source>
</evidence>
<dbReference type="Proteomes" id="UP000307943">
    <property type="component" value="Unassembled WGS sequence"/>
</dbReference>
<evidence type="ECO:0000256" key="1">
    <source>
        <dbReference type="ARBA" id="ARBA00004196"/>
    </source>
</evidence>
<dbReference type="EMBL" id="VDCQ01000007">
    <property type="protein sequence ID" value="TNJ66946.1"/>
    <property type="molecule type" value="Genomic_DNA"/>
</dbReference>
<dbReference type="Pfam" id="PF01547">
    <property type="entry name" value="SBP_bac_1"/>
    <property type="match status" value="1"/>
</dbReference>
<dbReference type="Gene3D" id="3.40.190.10">
    <property type="entry name" value="Periplasmic binding protein-like II"/>
    <property type="match status" value="1"/>
</dbReference>
<dbReference type="AlphaFoldDB" id="A0A5C4TE84"/>
<evidence type="ECO:0000256" key="4">
    <source>
        <dbReference type="ARBA" id="ARBA00022729"/>
    </source>
</evidence>
<evidence type="ECO:0000256" key="2">
    <source>
        <dbReference type="ARBA" id="ARBA00008520"/>
    </source>
</evidence>
<proteinExistence type="inferred from homology"/>
<dbReference type="GO" id="GO:0030313">
    <property type="term" value="C:cell envelope"/>
    <property type="evidence" value="ECO:0007669"/>
    <property type="project" value="UniProtKB-SubCell"/>
</dbReference>
<dbReference type="PANTHER" id="PTHR43649:SF31">
    <property type="entry name" value="SN-GLYCEROL-3-PHOSPHATE-BINDING PERIPLASMIC PROTEIN UGPB"/>
    <property type="match status" value="1"/>
</dbReference>
<comment type="caution">
    <text evidence="5">The sequence shown here is derived from an EMBL/GenBank/DDBJ whole genome shotgun (WGS) entry which is preliminary data.</text>
</comment>
<comment type="subcellular location">
    <subcellularLocation>
        <location evidence="1">Cell envelope</location>
    </subcellularLocation>
</comment>
<keyword evidence="3" id="KW-0813">Transport</keyword>
<reference evidence="5 6" key="1">
    <citation type="submission" date="2019-05" db="EMBL/GenBank/DDBJ databases">
        <title>We sequenced the genome of Paenibacillus hemerocallicola KCTC 33185 for further insight into its adaptation and study the phylogeny of Paenibacillus.</title>
        <authorList>
            <person name="Narsing Rao M.P."/>
        </authorList>
    </citation>
    <scope>NUCLEOTIDE SEQUENCE [LARGE SCALE GENOMIC DNA]</scope>
    <source>
        <strain evidence="5 6">KCTC 33185</strain>
    </source>
</reference>
<dbReference type="InterPro" id="IPR050490">
    <property type="entry name" value="Bact_solute-bd_prot1"/>
</dbReference>
<dbReference type="OrthoDB" id="2522406at2"/>
<accession>A0A5C4TE84</accession>
<dbReference type="InterPro" id="IPR006059">
    <property type="entry name" value="SBP"/>
</dbReference>
<keyword evidence="4" id="KW-0732">Signal</keyword>
<organism evidence="5 6">
    <name type="scientific">Paenibacillus hemerocallicola</name>
    <dbReference type="NCBI Taxonomy" id="1172614"/>
    <lineage>
        <taxon>Bacteria</taxon>
        <taxon>Bacillati</taxon>
        <taxon>Bacillota</taxon>
        <taxon>Bacilli</taxon>
        <taxon>Bacillales</taxon>
        <taxon>Paenibacillaceae</taxon>
        <taxon>Paenibacillus</taxon>
    </lineage>
</organism>
<keyword evidence="6" id="KW-1185">Reference proteome</keyword>
<evidence type="ECO:0000313" key="5">
    <source>
        <dbReference type="EMBL" id="TNJ66946.1"/>
    </source>
</evidence>
<sequence length="541" mass="59490">MRTAIRPNIRRTARRSVPGITTGSSLRKSRHCATSWASTSEGIRIIGSAAARMCRRSGTTSLFRRSSARFSNAGSASSDWRSVSRRRGCSFAVRTKRGIYAMASKQLAGALLGAALLLSGCGTGKEAPAAGNDPAPIPKDPVDLSVYFPFPADWPEEEFMKTFGQPIMSKFPHIKINYLAGGKIPELLAAGQTIDILFASIGASPTHLIENKLEYDITPQLKTFQYNLGQLEPTMVDIAKQLAGGKGMYGLPVYTPPSAIYYNKDIFDKFGVPYPKDGMTWDQLYDLGKTLTRTDAGAAYYGLGSSHGHLAMMNQLSIPLVLTDSKKSTFDTDPRWNAFADNLIRFYKLPGFAGIQSKQISEPHERNRFFKDRTVAMFLALTALHTPQELGNLNWDLASFPVFKDKPDVGPQAYPTYFFVTSMSPHKDQAFEAIAYLTSEEYQAARLKEGKFLTASSNKSLRQTFGQNNPVYAGKNVKAFQPDKYAPAGSVNKYNGNAIGEFNTVIKDIVFDNKDVNTALREAAERVNKQIQAIEAATAKP</sequence>
<name>A0A5C4TE84_9BACL</name>